<evidence type="ECO:0000313" key="11">
    <source>
        <dbReference type="Proteomes" id="UP000504618"/>
    </source>
</evidence>
<evidence type="ECO:0000256" key="7">
    <source>
        <dbReference type="ARBA" id="ARBA00023136"/>
    </source>
</evidence>
<evidence type="ECO:0000256" key="1">
    <source>
        <dbReference type="ARBA" id="ARBA00004651"/>
    </source>
</evidence>
<dbReference type="Proteomes" id="UP000504618">
    <property type="component" value="Unplaced"/>
</dbReference>
<protein>
    <submittedName>
        <fullName evidence="12">Uncharacterized protein LOC112454269</fullName>
    </submittedName>
</protein>
<keyword evidence="3" id="KW-0716">Sensory transduction</keyword>
<evidence type="ECO:0000256" key="8">
    <source>
        <dbReference type="ARBA" id="ARBA00023170"/>
    </source>
</evidence>
<feature type="transmembrane region" description="Helical" evidence="10">
    <location>
        <begin position="466"/>
        <end position="486"/>
    </location>
</feature>
<keyword evidence="9" id="KW-0807">Transducer</keyword>
<comment type="subcellular location">
    <subcellularLocation>
        <location evidence="1">Cell membrane</location>
        <topology evidence="1">Multi-pass membrane protein</topology>
    </subcellularLocation>
</comment>
<keyword evidence="2" id="KW-1003">Cell membrane</keyword>
<feature type="transmembrane region" description="Helical" evidence="10">
    <location>
        <begin position="526"/>
        <end position="549"/>
    </location>
</feature>
<feature type="transmembrane region" description="Helical" evidence="10">
    <location>
        <begin position="124"/>
        <end position="143"/>
    </location>
</feature>
<evidence type="ECO:0000256" key="4">
    <source>
        <dbReference type="ARBA" id="ARBA00022692"/>
    </source>
</evidence>
<dbReference type="PANTHER" id="PTHR21137:SF35">
    <property type="entry name" value="ODORANT RECEPTOR 19A-RELATED"/>
    <property type="match status" value="1"/>
</dbReference>
<evidence type="ECO:0000256" key="5">
    <source>
        <dbReference type="ARBA" id="ARBA00022725"/>
    </source>
</evidence>
<dbReference type="GeneID" id="112454269"/>
<feature type="transmembrane region" description="Helical" evidence="10">
    <location>
        <begin position="265"/>
        <end position="286"/>
    </location>
</feature>
<feature type="transmembrane region" description="Helical" evidence="10">
    <location>
        <begin position="61"/>
        <end position="81"/>
    </location>
</feature>
<evidence type="ECO:0000256" key="9">
    <source>
        <dbReference type="ARBA" id="ARBA00023224"/>
    </source>
</evidence>
<dbReference type="GO" id="GO:0005886">
    <property type="term" value="C:plasma membrane"/>
    <property type="evidence" value="ECO:0007669"/>
    <property type="project" value="UniProtKB-SubCell"/>
</dbReference>
<keyword evidence="6 10" id="KW-1133">Transmembrane helix</keyword>
<accession>A0A6J1PNP1</accession>
<dbReference type="AlphaFoldDB" id="A0A6J1PNP1"/>
<feature type="transmembrane region" description="Helical" evidence="10">
    <location>
        <begin position="770"/>
        <end position="800"/>
    </location>
</feature>
<gene>
    <name evidence="12" type="primary">LOC112454269</name>
</gene>
<dbReference type="GO" id="GO:0004984">
    <property type="term" value="F:olfactory receptor activity"/>
    <property type="evidence" value="ECO:0007669"/>
    <property type="project" value="InterPro"/>
</dbReference>
<keyword evidence="11" id="KW-1185">Reference proteome</keyword>
<reference evidence="12" key="1">
    <citation type="submission" date="2025-08" db="UniProtKB">
        <authorList>
            <consortium name="RefSeq"/>
        </authorList>
    </citation>
    <scope>IDENTIFICATION</scope>
    <source>
        <tissue evidence="12">Whole body</tissue>
    </source>
</reference>
<feature type="transmembrane region" description="Helical" evidence="10">
    <location>
        <begin position="432"/>
        <end position="454"/>
    </location>
</feature>
<dbReference type="InterPro" id="IPR004117">
    <property type="entry name" value="7tm6_olfct_rcpt"/>
</dbReference>
<feature type="transmembrane region" description="Helical" evidence="10">
    <location>
        <begin position="298"/>
        <end position="318"/>
    </location>
</feature>
<feature type="transmembrane region" description="Helical" evidence="10">
    <location>
        <begin position="581"/>
        <end position="603"/>
    </location>
</feature>
<evidence type="ECO:0000313" key="12">
    <source>
        <dbReference type="RefSeq" id="XP_024871329.1"/>
    </source>
</evidence>
<dbReference type="GO" id="GO:0007165">
    <property type="term" value="P:signal transduction"/>
    <property type="evidence" value="ECO:0007669"/>
    <property type="project" value="UniProtKB-KW"/>
</dbReference>
<dbReference type="RefSeq" id="XP_024871329.1">
    <property type="nucleotide sequence ID" value="XM_025015561.1"/>
</dbReference>
<proteinExistence type="predicted"/>
<evidence type="ECO:0000256" key="6">
    <source>
        <dbReference type="ARBA" id="ARBA00022989"/>
    </source>
</evidence>
<keyword evidence="5" id="KW-0552">Olfaction</keyword>
<dbReference type="OrthoDB" id="7542426at2759"/>
<keyword evidence="8" id="KW-0675">Receptor</keyword>
<organism evidence="11 12">
    <name type="scientific">Temnothorax curvispinosus</name>
    <dbReference type="NCBI Taxonomy" id="300111"/>
    <lineage>
        <taxon>Eukaryota</taxon>
        <taxon>Metazoa</taxon>
        <taxon>Ecdysozoa</taxon>
        <taxon>Arthropoda</taxon>
        <taxon>Hexapoda</taxon>
        <taxon>Insecta</taxon>
        <taxon>Pterygota</taxon>
        <taxon>Neoptera</taxon>
        <taxon>Endopterygota</taxon>
        <taxon>Hymenoptera</taxon>
        <taxon>Apocrita</taxon>
        <taxon>Aculeata</taxon>
        <taxon>Formicoidea</taxon>
        <taxon>Formicidae</taxon>
        <taxon>Myrmicinae</taxon>
        <taxon>Temnothorax</taxon>
    </lineage>
</organism>
<name>A0A6J1PNP1_9HYME</name>
<feature type="transmembrane region" description="Helical" evidence="10">
    <location>
        <begin position="183"/>
        <end position="211"/>
    </location>
</feature>
<evidence type="ECO:0000256" key="3">
    <source>
        <dbReference type="ARBA" id="ARBA00022606"/>
    </source>
</evidence>
<dbReference type="GO" id="GO:0005549">
    <property type="term" value="F:odorant binding"/>
    <property type="evidence" value="ECO:0007669"/>
    <property type="project" value="InterPro"/>
</dbReference>
<keyword evidence="4 10" id="KW-0812">Transmembrane</keyword>
<feature type="transmembrane region" description="Helical" evidence="10">
    <location>
        <begin position="34"/>
        <end position="55"/>
    </location>
</feature>
<feature type="transmembrane region" description="Helical" evidence="10">
    <location>
        <begin position="706"/>
        <end position="726"/>
    </location>
</feature>
<evidence type="ECO:0000256" key="10">
    <source>
        <dbReference type="SAM" id="Phobius"/>
    </source>
</evidence>
<dbReference type="PANTHER" id="PTHR21137">
    <property type="entry name" value="ODORANT RECEPTOR"/>
    <property type="match status" value="1"/>
</dbReference>
<sequence length="801" mass="92882">MEFPEEKYYRLNYILLSSIGLWPYDNCSIKQIQVILSLLIYISFFAVQFMKLFVPEYSLDLLLEVLAINFLILIWFIKYVAFSSVMENIKQLRNCVRSHWSILVDDREIDILHKYAKIGKQSTIAIAICVYFGIVSFTLVQYIPDLLDIVMPLNESRPRMLLHQTKYFANQQNYFHIIMIHEAIGLLLSGTTGVAAETFLLVSSLHAFGMFKIASYRMERMLSIDVSQIPIAKSYIIFHDKITAAVDIHRRAIEFSDLLKAKFGLSYLFMAVTAICSATVSLFRLFRIMTMQQEKMEIVKLLCYVVFLFLFLIVANFVGQEFINRDSHVHRTICNTKWYNAPLKIQKFVLFLIRKTIKSYKIDAAGLFSPSFEGLATCKEELKILQEYYYTAKLLTFIGACTRTEMSCMADSYYTINRNLLLCVGLWPYQGFGFRCILITFITLVLLSSVVFQLTTFVTKEYSMELLLKILAYSIPWLSYMLKYNLFCLNMKKMRGLVERVRFDWSELNNARELEIIKRYSAIGRFITLVTTLFIYMSIFGFVVVQLAANFILDYIITAANESRPRRLPAEAECFVDQEKYFTLLMSYVFLVVICGLTTVIAIETLFMSYTQHACGLFEVANCRVEQALHKGMARDIISVAEKNTIICQGIVSAVDVHRKAIEFIEMSITSFKWVYFITLPITVLSLSINLYRLSRLITTEEYQDTITTLLFVLGHFWYLFFCNYLGQEVIDHSSNVFHKTYNVQWYTAPVKVQKLLLLVMQRSMRHCTIMIGGLFIPSLEGFATLTSMSLSYFMVIYSIQ</sequence>
<feature type="transmembrane region" description="Helical" evidence="10">
    <location>
        <begin position="674"/>
        <end position="694"/>
    </location>
</feature>
<evidence type="ECO:0000256" key="2">
    <source>
        <dbReference type="ARBA" id="ARBA00022475"/>
    </source>
</evidence>
<dbReference type="Pfam" id="PF02949">
    <property type="entry name" value="7tm_6"/>
    <property type="match status" value="2"/>
</dbReference>
<keyword evidence="7 10" id="KW-0472">Membrane</keyword>